<dbReference type="Proteomes" id="UP000542776">
    <property type="component" value="Unassembled WGS sequence"/>
</dbReference>
<keyword evidence="2" id="KW-1185">Reference proteome</keyword>
<reference evidence="1 2" key="1">
    <citation type="submission" date="2020-08" db="EMBL/GenBank/DDBJ databases">
        <title>Genomic Encyclopedia of Type Strains, Phase IV (KMG-IV): sequencing the most valuable type-strain genomes for metagenomic binning, comparative biology and taxonomic classification.</title>
        <authorList>
            <person name="Goeker M."/>
        </authorList>
    </citation>
    <scope>NUCLEOTIDE SEQUENCE [LARGE SCALE GENOMIC DNA]</scope>
    <source>
        <strain evidence="1 2">DSM 102238</strain>
    </source>
</reference>
<proteinExistence type="predicted"/>
<gene>
    <name evidence="1" type="ORF">GGR04_003703</name>
</gene>
<dbReference type="AlphaFoldDB" id="A0A7W6H7F1"/>
<evidence type="ECO:0000313" key="1">
    <source>
        <dbReference type="EMBL" id="MBB3999833.1"/>
    </source>
</evidence>
<dbReference type="RefSeq" id="WP_183201337.1">
    <property type="nucleotide sequence ID" value="NZ_JACIEK010000012.1"/>
</dbReference>
<sequence>MVATQVRSLAVIPIDRCRHPDRPMEWQRWFGHPDQDTMAREEMAAGEHLLETATHYEIADGEYLREAALATDEMIHEIDRHSGQHLWPKSPV</sequence>
<dbReference type="EMBL" id="JACIEK010000012">
    <property type="protein sequence ID" value="MBB3999833.1"/>
    <property type="molecule type" value="Genomic_DNA"/>
</dbReference>
<name>A0A7W6H7F1_9HYPH</name>
<accession>A0A7W6H7F1</accession>
<evidence type="ECO:0000313" key="2">
    <source>
        <dbReference type="Proteomes" id="UP000542776"/>
    </source>
</evidence>
<protein>
    <submittedName>
        <fullName evidence="1">Uncharacterized protein</fullName>
    </submittedName>
</protein>
<organism evidence="1 2">
    <name type="scientific">Aureimonas pseudogalii</name>
    <dbReference type="NCBI Taxonomy" id="1744844"/>
    <lineage>
        <taxon>Bacteria</taxon>
        <taxon>Pseudomonadati</taxon>
        <taxon>Pseudomonadota</taxon>
        <taxon>Alphaproteobacteria</taxon>
        <taxon>Hyphomicrobiales</taxon>
        <taxon>Aurantimonadaceae</taxon>
        <taxon>Aureimonas</taxon>
    </lineage>
</organism>
<comment type="caution">
    <text evidence="1">The sequence shown here is derived from an EMBL/GenBank/DDBJ whole genome shotgun (WGS) entry which is preliminary data.</text>
</comment>